<sequence length="203" mass="23217">MNIPIQIPLGKLRRSNPINKVELTHIDSHLTTKQKKRIARFFREEAAKRTKYNVEPIWTLPNSVKAVKIQPAQNDNLKNIHEYEISPPTTKSSPSPDISDGTVIHIKEPETDNADELEVSTSPLPGTDHERETDDDEEPDLVGELVSRLLTTNQGSYVNLKRNLSTAQTFLKSFEGMSKTQMKRQAYKEKTRHIKALKEQHRL</sequence>
<proteinExistence type="predicted"/>
<protein>
    <submittedName>
        <fullName evidence="2">Uncharacterized protein</fullName>
    </submittedName>
</protein>
<dbReference type="OrthoDB" id="6642441at2759"/>
<feature type="region of interest" description="Disordered" evidence="1">
    <location>
        <begin position="109"/>
        <end position="139"/>
    </location>
</feature>
<evidence type="ECO:0000256" key="1">
    <source>
        <dbReference type="SAM" id="MobiDB-lite"/>
    </source>
</evidence>
<dbReference type="Proteomes" id="UP000478052">
    <property type="component" value="Unassembled WGS sequence"/>
</dbReference>
<dbReference type="AlphaFoldDB" id="A0A6G0VNA1"/>
<dbReference type="EMBL" id="VUJU01014153">
    <property type="protein sequence ID" value="KAF0702815.1"/>
    <property type="molecule type" value="Genomic_DNA"/>
</dbReference>
<comment type="caution">
    <text evidence="2">The sequence shown here is derived from an EMBL/GenBank/DDBJ whole genome shotgun (WGS) entry which is preliminary data.</text>
</comment>
<evidence type="ECO:0000313" key="2">
    <source>
        <dbReference type="EMBL" id="KAF0702815.1"/>
    </source>
</evidence>
<name>A0A6G0VNA1_APHCR</name>
<keyword evidence="3" id="KW-1185">Reference proteome</keyword>
<organism evidence="2 3">
    <name type="scientific">Aphis craccivora</name>
    <name type="common">Cowpea aphid</name>
    <dbReference type="NCBI Taxonomy" id="307492"/>
    <lineage>
        <taxon>Eukaryota</taxon>
        <taxon>Metazoa</taxon>
        <taxon>Ecdysozoa</taxon>
        <taxon>Arthropoda</taxon>
        <taxon>Hexapoda</taxon>
        <taxon>Insecta</taxon>
        <taxon>Pterygota</taxon>
        <taxon>Neoptera</taxon>
        <taxon>Paraneoptera</taxon>
        <taxon>Hemiptera</taxon>
        <taxon>Sternorrhyncha</taxon>
        <taxon>Aphidomorpha</taxon>
        <taxon>Aphidoidea</taxon>
        <taxon>Aphididae</taxon>
        <taxon>Aphidini</taxon>
        <taxon>Aphis</taxon>
        <taxon>Aphis</taxon>
    </lineage>
</organism>
<reference evidence="2 3" key="1">
    <citation type="submission" date="2019-08" db="EMBL/GenBank/DDBJ databases">
        <title>Whole genome of Aphis craccivora.</title>
        <authorList>
            <person name="Voronova N.V."/>
            <person name="Shulinski R.S."/>
            <person name="Bandarenka Y.V."/>
            <person name="Zhorov D.G."/>
            <person name="Warner D."/>
        </authorList>
    </citation>
    <scope>NUCLEOTIDE SEQUENCE [LARGE SCALE GENOMIC DNA]</scope>
    <source>
        <strain evidence="2">180601</strain>
        <tissue evidence="2">Whole Body</tissue>
    </source>
</reference>
<gene>
    <name evidence="2" type="ORF">FWK35_00036147</name>
</gene>
<accession>A0A6G0VNA1</accession>
<evidence type="ECO:0000313" key="3">
    <source>
        <dbReference type="Proteomes" id="UP000478052"/>
    </source>
</evidence>